<feature type="domain" description="Thiamine pyrophosphate enzyme N-terminal TPP-binding" evidence="4">
    <location>
        <begin position="1"/>
        <end position="108"/>
    </location>
</feature>
<name>A0A853FQL9_9BURK</name>
<comment type="similarity">
    <text evidence="1">Belongs to the TPP enzyme family.</text>
</comment>
<dbReference type="SUPFAM" id="SSF52518">
    <property type="entry name" value="Thiamin diphosphate-binding fold (THDP-binding)"/>
    <property type="match status" value="2"/>
</dbReference>
<evidence type="ECO:0000313" key="5">
    <source>
        <dbReference type="EMBL" id="NYT48104.1"/>
    </source>
</evidence>
<dbReference type="Proteomes" id="UP000559809">
    <property type="component" value="Unassembled WGS sequence"/>
</dbReference>
<dbReference type="GO" id="GO:0050660">
    <property type="term" value="F:flavin adenine dinucleotide binding"/>
    <property type="evidence" value="ECO:0007669"/>
    <property type="project" value="TreeGrafter"/>
</dbReference>
<feature type="domain" description="Thiamine pyrophosphate enzyme TPP-binding" evidence="3">
    <location>
        <begin position="379"/>
        <end position="518"/>
    </location>
</feature>
<dbReference type="NCBIfam" id="NF005760">
    <property type="entry name" value="PRK07586.1"/>
    <property type="match status" value="1"/>
</dbReference>
<dbReference type="PANTHER" id="PTHR18968">
    <property type="entry name" value="THIAMINE PYROPHOSPHATE ENZYMES"/>
    <property type="match status" value="1"/>
</dbReference>
<proteinExistence type="inferred from homology"/>
<dbReference type="GO" id="GO:0003984">
    <property type="term" value="F:acetolactate synthase activity"/>
    <property type="evidence" value="ECO:0007669"/>
    <property type="project" value="TreeGrafter"/>
</dbReference>
<keyword evidence="2" id="KW-0786">Thiamine pyrophosphate</keyword>
<evidence type="ECO:0000259" key="4">
    <source>
        <dbReference type="Pfam" id="PF02776"/>
    </source>
</evidence>
<evidence type="ECO:0000313" key="6">
    <source>
        <dbReference type="Proteomes" id="UP000559809"/>
    </source>
</evidence>
<dbReference type="Pfam" id="PF02776">
    <property type="entry name" value="TPP_enzyme_N"/>
    <property type="match status" value="1"/>
</dbReference>
<comment type="caution">
    <text evidence="5">The sequence shown here is derived from an EMBL/GenBank/DDBJ whole genome shotgun (WGS) entry which is preliminary data.</text>
</comment>
<reference evidence="5 6" key="1">
    <citation type="submission" date="2020-07" db="EMBL/GenBank/DDBJ databases">
        <title>Taxonomic revisions and descriptions of new bacterial species based on genomic comparisons in the high-G+C-content subgroup of the family Alcaligenaceae.</title>
        <authorList>
            <person name="Szabo A."/>
            <person name="Felfoldi T."/>
        </authorList>
    </citation>
    <scope>NUCLEOTIDE SEQUENCE [LARGE SCALE GENOMIC DNA]</scope>
    <source>
        <strain evidence="5 6">LMG 24012</strain>
    </source>
</reference>
<gene>
    <name evidence="5" type="ORF">H0A72_02160</name>
</gene>
<dbReference type="Pfam" id="PF02775">
    <property type="entry name" value="TPP_enzyme_C"/>
    <property type="match status" value="1"/>
</dbReference>
<dbReference type="InterPro" id="IPR029061">
    <property type="entry name" value="THDP-binding"/>
</dbReference>
<dbReference type="RefSeq" id="WP_180153372.1">
    <property type="nucleotide sequence ID" value="NZ_JACCEM010000001.1"/>
</dbReference>
<dbReference type="EMBL" id="JACCEM010000001">
    <property type="protein sequence ID" value="NYT48104.1"/>
    <property type="molecule type" value="Genomic_DNA"/>
</dbReference>
<dbReference type="GO" id="GO:0030976">
    <property type="term" value="F:thiamine pyrophosphate binding"/>
    <property type="evidence" value="ECO:0007669"/>
    <property type="project" value="InterPro"/>
</dbReference>
<organism evidence="5 6">
    <name type="scientific">Parapusillimonas granuli</name>
    <dbReference type="NCBI Taxonomy" id="380911"/>
    <lineage>
        <taxon>Bacteria</taxon>
        <taxon>Pseudomonadati</taxon>
        <taxon>Pseudomonadota</taxon>
        <taxon>Betaproteobacteria</taxon>
        <taxon>Burkholderiales</taxon>
        <taxon>Alcaligenaceae</taxon>
        <taxon>Parapusillimonas</taxon>
    </lineage>
</organism>
<evidence type="ECO:0000256" key="2">
    <source>
        <dbReference type="ARBA" id="ARBA00023052"/>
    </source>
</evidence>
<accession>A0A853FQL9</accession>
<evidence type="ECO:0000259" key="3">
    <source>
        <dbReference type="Pfam" id="PF02775"/>
    </source>
</evidence>
<sequence length="520" mass="54140">MNGSESMVHTLLNNDVSVCFANPGTSEMHFVSALDRLPQMRCVLGLFEGVVTGAADGYFRMAQKPAATLLHLGPGLGNGFANLHNARRARSGIVNIIGQHAHDHIAHDAPLTSDIEGIARPVSHWVRTCASSMTAPDDTAAAVQAASGPPARVASLILPADAAWGPSTAGGVQKLPQRPAPCPADTVIDAIAQLLRSKDHAPGSVALLLGGRAMRGLSPRLAGQIAARTGCKLLAETKNARSERGSGRVNIPQIPYPINGALETLKDIRLLVLVDAIKPVAFFAYPDKPRFLVHPDCRVETLATGDEDVETALAKLNDALGGVPSQVAYVSDGVSPAWSDGMPNSLDMGRALAALLPENAIVVDEAITTGRQLQSSAAAAKPHDWLEITGGSIGYGLPCATGAAVACPDRKVVAIIGDGSAMYTVQSLWTMAREGLDVTVVICANRKYQILSGELDAMGGPPASTNAQRMLSIGAPALDWVHLAQGHGVSATRVDTMAGFAKALENGLRSGGPNLIEVLL</sequence>
<dbReference type="Gene3D" id="3.40.50.970">
    <property type="match status" value="2"/>
</dbReference>
<dbReference type="InterPro" id="IPR012001">
    <property type="entry name" value="Thiamin_PyroP_enz_TPP-bd_dom"/>
</dbReference>
<evidence type="ECO:0000256" key="1">
    <source>
        <dbReference type="ARBA" id="ARBA00007812"/>
    </source>
</evidence>
<dbReference type="CDD" id="cd07035">
    <property type="entry name" value="TPP_PYR_POX_like"/>
    <property type="match status" value="1"/>
</dbReference>
<dbReference type="InterPro" id="IPR011766">
    <property type="entry name" value="TPP_enzyme_TPP-bd"/>
</dbReference>
<keyword evidence="6" id="KW-1185">Reference proteome</keyword>
<dbReference type="AlphaFoldDB" id="A0A853FQL9"/>
<protein>
    <submittedName>
        <fullName evidence="5">Acetolactate synthase large subunit</fullName>
    </submittedName>
</protein>
<dbReference type="InterPro" id="IPR045229">
    <property type="entry name" value="TPP_enz"/>
</dbReference>
<dbReference type="PANTHER" id="PTHR18968:SF86">
    <property type="entry name" value="ACETOLACTATE SYNTHASE LARGE SUBUNIT ILVX-RELATED"/>
    <property type="match status" value="1"/>
</dbReference>
<dbReference type="CDD" id="cd02002">
    <property type="entry name" value="TPP_BFDC"/>
    <property type="match status" value="1"/>
</dbReference>
<dbReference type="GO" id="GO:0044281">
    <property type="term" value="P:small molecule metabolic process"/>
    <property type="evidence" value="ECO:0007669"/>
    <property type="project" value="UniProtKB-ARBA"/>
</dbReference>